<dbReference type="KEGG" id="dmm:dnm_036800"/>
<evidence type="ECO:0000256" key="1">
    <source>
        <dbReference type="ARBA" id="ARBA00023002"/>
    </source>
</evidence>
<dbReference type="InterPro" id="IPR013149">
    <property type="entry name" value="ADH-like_C"/>
</dbReference>
<name>A0A975BLD6_9BACT</name>
<protein>
    <submittedName>
        <fullName evidence="4">Alcohol dehydrogenase</fullName>
    </submittedName>
</protein>
<evidence type="ECO:0000313" key="4">
    <source>
        <dbReference type="EMBL" id="QTA87646.1"/>
    </source>
</evidence>
<dbReference type="PANTHER" id="PTHR43401">
    <property type="entry name" value="L-THREONINE 3-DEHYDROGENASE"/>
    <property type="match status" value="1"/>
</dbReference>
<proteinExistence type="predicted"/>
<reference evidence="4" key="1">
    <citation type="journal article" date="2021" name="Microb. Physiol.">
        <title>Proteogenomic Insights into the Physiology of Marine, Sulfate-Reducing, Filamentous Desulfonema limicola and Desulfonema magnum.</title>
        <authorList>
            <person name="Schnaars V."/>
            <person name="Wohlbrand L."/>
            <person name="Scheve S."/>
            <person name="Hinrichs C."/>
            <person name="Reinhardt R."/>
            <person name="Rabus R."/>
        </authorList>
    </citation>
    <scope>NUCLEOTIDE SEQUENCE</scope>
    <source>
        <strain evidence="4">4be13</strain>
    </source>
</reference>
<dbReference type="Pfam" id="PF08240">
    <property type="entry name" value="ADH_N"/>
    <property type="match status" value="1"/>
</dbReference>
<feature type="domain" description="Alcohol dehydrogenase-like C-terminal" evidence="2">
    <location>
        <begin position="162"/>
        <end position="285"/>
    </location>
</feature>
<dbReference type="SUPFAM" id="SSF51735">
    <property type="entry name" value="NAD(P)-binding Rossmann-fold domains"/>
    <property type="match status" value="1"/>
</dbReference>
<evidence type="ECO:0000259" key="2">
    <source>
        <dbReference type="Pfam" id="PF00107"/>
    </source>
</evidence>
<dbReference type="AlphaFoldDB" id="A0A975BLD6"/>
<dbReference type="Proteomes" id="UP000663722">
    <property type="component" value="Chromosome"/>
</dbReference>
<dbReference type="Pfam" id="PF00107">
    <property type="entry name" value="ADH_zinc_N"/>
    <property type="match status" value="1"/>
</dbReference>
<dbReference type="EMBL" id="CP061800">
    <property type="protein sequence ID" value="QTA87646.1"/>
    <property type="molecule type" value="Genomic_DNA"/>
</dbReference>
<gene>
    <name evidence="4" type="ORF">dnm_036800</name>
</gene>
<sequence>MNSLQLEKIGSLKLKPSPLPEISSGEILLKVTHCAVCRTDAKMWERGQRDLVLPRILGHEICGVSEQSKKRFVVWPGKACGHCQQCRRGSENLCREMEIMGFHKDGGFAEYAAVPESSLIPVPDDLAGNIASLAEPLACTLNALEQAKVRKGDRVLIYGAGPVGLMAGLAAHAQKAFPFIKDISPEKLRRSADFQKQIRIENADASPDNPGGFDVVINAAPSQDTFLKGLSDLRHGGRFCLFSGLTDESPVPVAVVNEIHYRQLQVTGAYGCTRLQMKNALKLLSAYKDEMCLLIDDHIELAQVPAVLPKILEGQALKFIVKL</sequence>
<dbReference type="InterPro" id="IPR036291">
    <property type="entry name" value="NAD(P)-bd_dom_sf"/>
</dbReference>
<keyword evidence="1" id="KW-0560">Oxidoreductase</keyword>
<organism evidence="4 5">
    <name type="scientific">Desulfonema magnum</name>
    <dbReference type="NCBI Taxonomy" id="45655"/>
    <lineage>
        <taxon>Bacteria</taxon>
        <taxon>Pseudomonadati</taxon>
        <taxon>Thermodesulfobacteriota</taxon>
        <taxon>Desulfobacteria</taxon>
        <taxon>Desulfobacterales</taxon>
        <taxon>Desulfococcaceae</taxon>
        <taxon>Desulfonema</taxon>
    </lineage>
</organism>
<dbReference type="SUPFAM" id="SSF50129">
    <property type="entry name" value="GroES-like"/>
    <property type="match status" value="1"/>
</dbReference>
<evidence type="ECO:0000259" key="3">
    <source>
        <dbReference type="Pfam" id="PF08240"/>
    </source>
</evidence>
<dbReference type="Gene3D" id="3.90.180.10">
    <property type="entry name" value="Medium-chain alcohol dehydrogenases, catalytic domain"/>
    <property type="match status" value="1"/>
</dbReference>
<feature type="domain" description="Alcohol dehydrogenase-like N-terminal" evidence="3">
    <location>
        <begin position="24"/>
        <end position="124"/>
    </location>
</feature>
<dbReference type="GO" id="GO:0016491">
    <property type="term" value="F:oxidoreductase activity"/>
    <property type="evidence" value="ECO:0007669"/>
    <property type="project" value="UniProtKB-KW"/>
</dbReference>
<dbReference type="RefSeq" id="WP_207682752.1">
    <property type="nucleotide sequence ID" value="NZ_CP061800.1"/>
</dbReference>
<dbReference type="InterPro" id="IPR013154">
    <property type="entry name" value="ADH-like_N"/>
</dbReference>
<keyword evidence="5" id="KW-1185">Reference proteome</keyword>
<dbReference type="PANTHER" id="PTHR43401:SF2">
    <property type="entry name" value="L-THREONINE 3-DEHYDROGENASE"/>
    <property type="match status" value="1"/>
</dbReference>
<accession>A0A975BLD6</accession>
<dbReference type="InterPro" id="IPR050129">
    <property type="entry name" value="Zn_alcohol_dh"/>
</dbReference>
<dbReference type="Gene3D" id="3.40.50.720">
    <property type="entry name" value="NAD(P)-binding Rossmann-like Domain"/>
    <property type="match status" value="1"/>
</dbReference>
<evidence type="ECO:0000313" key="5">
    <source>
        <dbReference type="Proteomes" id="UP000663722"/>
    </source>
</evidence>
<dbReference type="InterPro" id="IPR011032">
    <property type="entry name" value="GroES-like_sf"/>
</dbReference>